<organism evidence="2 3">
    <name type="scientific">Psilocybe cyanescens</name>
    <dbReference type="NCBI Taxonomy" id="93625"/>
    <lineage>
        <taxon>Eukaryota</taxon>
        <taxon>Fungi</taxon>
        <taxon>Dikarya</taxon>
        <taxon>Basidiomycota</taxon>
        <taxon>Agaricomycotina</taxon>
        <taxon>Agaricomycetes</taxon>
        <taxon>Agaricomycetidae</taxon>
        <taxon>Agaricales</taxon>
        <taxon>Agaricineae</taxon>
        <taxon>Strophariaceae</taxon>
        <taxon>Psilocybe</taxon>
    </lineage>
</organism>
<gene>
    <name evidence="2" type="ORF">CVT25_005401</name>
</gene>
<sequence length="42" mass="4652">MQKIAKSAMIQDHYADVMQTNGDGPTVPSTSEKTPMTEVYIH</sequence>
<evidence type="ECO:0000313" key="2">
    <source>
        <dbReference type="EMBL" id="PPQ83173.1"/>
    </source>
</evidence>
<name>A0A409WXC8_PSICY</name>
<accession>A0A409WXC8</accession>
<proteinExistence type="predicted"/>
<dbReference type="EMBL" id="NHYD01003040">
    <property type="protein sequence ID" value="PPQ83173.1"/>
    <property type="molecule type" value="Genomic_DNA"/>
</dbReference>
<dbReference type="InParanoid" id="A0A409WXC8"/>
<feature type="region of interest" description="Disordered" evidence="1">
    <location>
        <begin position="18"/>
        <end position="42"/>
    </location>
</feature>
<reference evidence="2 3" key="1">
    <citation type="journal article" date="2018" name="Evol. Lett.">
        <title>Horizontal gene cluster transfer increased hallucinogenic mushroom diversity.</title>
        <authorList>
            <person name="Reynolds H.T."/>
            <person name="Vijayakumar V."/>
            <person name="Gluck-Thaler E."/>
            <person name="Korotkin H.B."/>
            <person name="Matheny P.B."/>
            <person name="Slot J.C."/>
        </authorList>
    </citation>
    <scope>NUCLEOTIDE SEQUENCE [LARGE SCALE GENOMIC DNA]</scope>
    <source>
        <strain evidence="2 3">2631</strain>
    </source>
</reference>
<keyword evidence="3" id="KW-1185">Reference proteome</keyword>
<protein>
    <submittedName>
        <fullName evidence="2">Uncharacterized protein</fullName>
    </submittedName>
</protein>
<comment type="caution">
    <text evidence="2">The sequence shown here is derived from an EMBL/GenBank/DDBJ whole genome shotgun (WGS) entry which is preliminary data.</text>
</comment>
<evidence type="ECO:0000256" key="1">
    <source>
        <dbReference type="SAM" id="MobiDB-lite"/>
    </source>
</evidence>
<evidence type="ECO:0000313" key="3">
    <source>
        <dbReference type="Proteomes" id="UP000283269"/>
    </source>
</evidence>
<dbReference type="Proteomes" id="UP000283269">
    <property type="component" value="Unassembled WGS sequence"/>
</dbReference>
<feature type="compositionally biased region" description="Polar residues" evidence="1">
    <location>
        <begin position="18"/>
        <end position="34"/>
    </location>
</feature>
<dbReference type="AlphaFoldDB" id="A0A409WXC8"/>
<dbReference type="OrthoDB" id="10248475at2759"/>